<sequence length="137" mass="14327">MTTAAASTAVSTLSKPWALWLGRVFSALTVAGLGFSAVMKVSQSPDVLKGFEHFGYPASVIVTIGVVELLVALLYAVPQTAVLGAILVTGYLGGATATHVRVADPFIAPIILGVLAWAGLFLRDARLRALLPLRRTP</sequence>
<keyword evidence="2 5" id="KW-0812">Transmembrane</keyword>
<proteinExistence type="predicted"/>
<dbReference type="Proteomes" id="UP000315369">
    <property type="component" value="Unassembled WGS sequence"/>
</dbReference>
<evidence type="ECO:0000256" key="1">
    <source>
        <dbReference type="ARBA" id="ARBA00004141"/>
    </source>
</evidence>
<keyword evidence="7" id="KW-1185">Reference proteome</keyword>
<keyword evidence="4 5" id="KW-0472">Membrane</keyword>
<evidence type="ECO:0000256" key="3">
    <source>
        <dbReference type="ARBA" id="ARBA00022989"/>
    </source>
</evidence>
<accession>A0A540WQF0</accession>
<gene>
    <name evidence="6" type="ORF">FJV41_36015</name>
</gene>
<keyword evidence="3 5" id="KW-1133">Transmembrane helix</keyword>
<dbReference type="Pfam" id="PF13564">
    <property type="entry name" value="DoxX_2"/>
    <property type="match status" value="1"/>
</dbReference>
<comment type="caution">
    <text evidence="6">The sequence shown here is derived from an EMBL/GenBank/DDBJ whole genome shotgun (WGS) entry which is preliminary data.</text>
</comment>
<dbReference type="OrthoDB" id="9811373at2"/>
<feature type="transmembrane region" description="Helical" evidence="5">
    <location>
        <begin position="54"/>
        <end position="75"/>
    </location>
</feature>
<protein>
    <submittedName>
        <fullName evidence="6">DoxX family protein</fullName>
    </submittedName>
</protein>
<feature type="transmembrane region" description="Helical" evidence="5">
    <location>
        <begin position="106"/>
        <end position="125"/>
    </location>
</feature>
<organism evidence="6 7">
    <name type="scientific">Myxococcus llanfairpwllgwyngyllgogerychwyrndrobwllllantysiliogogogochensis</name>
    <dbReference type="NCBI Taxonomy" id="2590453"/>
    <lineage>
        <taxon>Bacteria</taxon>
        <taxon>Pseudomonadati</taxon>
        <taxon>Myxococcota</taxon>
        <taxon>Myxococcia</taxon>
        <taxon>Myxococcales</taxon>
        <taxon>Cystobacterineae</taxon>
        <taxon>Myxococcaceae</taxon>
        <taxon>Myxococcus</taxon>
    </lineage>
</organism>
<dbReference type="AlphaFoldDB" id="A0A540WQF0"/>
<evidence type="ECO:0000256" key="2">
    <source>
        <dbReference type="ARBA" id="ARBA00022692"/>
    </source>
</evidence>
<dbReference type="RefSeq" id="WP_141647139.1">
    <property type="nucleotide sequence ID" value="NZ_VIFM01000210.1"/>
</dbReference>
<name>A0A540WQF0_9BACT</name>
<reference evidence="6 7" key="1">
    <citation type="submission" date="2019-06" db="EMBL/GenBank/DDBJ databases">
        <authorList>
            <person name="Livingstone P."/>
            <person name="Whitworth D."/>
        </authorList>
    </citation>
    <scope>NUCLEOTIDE SEQUENCE [LARGE SCALE GENOMIC DNA]</scope>
    <source>
        <strain evidence="6 7">AM401</strain>
    </source>
</reference>
<evidence type="ECO:0000313" key="7">
    <source>
        <dbReference type="Proteomes" id="UP000315369"/>
    </source>
</evidence>
<evidence type="ECO:0000256" key="5">
    <source>
        <dbReference type="SAM" id="Phobius"/>
    </source>
</evidence>
<dbReference type="GO" id="GO:0016020">
    <property type="term" value="C:membrane"/>
    <property type="evidence" value="ECO:0007669"/>
    <property type="project" value="UniProtKB-SubCell"/>
</dbReference>
<comment type="subcellular location">
    <subcellularLocation>
        <location evidence="1">Membrane</location>
        <topology evidence="1">Multi-pass membrane protein</topology>
    </subcellularLocation>
</comment>
<dbReference type="EMBL" id="VIFM01000210">
    <property type="protein sequence ID" value="TQF11107.1"/>
    <property type="molecule type" value="Genomic_DNA"/>
</dbReference>
<feature type="transmembrane region" description="Helical" evidence="5">
    <location>
        <begin position="20"/>
        <end position="42"/>
    </location>
</feature>
<evidence type="ECO:0000256" key="4">
    <source>
        <dbReference type="ARBA" id="ARBA00023136"/>
    </source>
</evidence>
<evidence type="ECO:0000313" key="6">
    <source>
        <dbReference type="EMBL" id="TQF11107.1"/>
    </source>
</evidence>
<feature type="transmembrane region" description="Helical" evidence="5">
    <location>
        <begin position="82"/>
        <end position="100"/>
    </location>
</feature>
<dbReference type="InterPro" id="IPR032808">
    <property type="entry name" value="DoxX"/>
</dbReference>